<reference evidence="3 4" key="1">
    <citation type="submission" date="2023-05" db="EMBL/GenBank/DDBJ databases">
        <authorList>
            <person name="Guo Y."/>
        </authorList>
    </citation>
    <scope>NUCLEOTIDE SEQUENCE [LARGE SCALE GENOMIC DNA]</scope>
    <source>
        <strain evidence="3 4">GR2756</strain>
    </source>
</reference>
<feature type="chain" id="PRO_5045332391" evidence="1">
    <location>
        <begin position="36"/>
        <end position="419"/>
    </location>
</feature>
<dbReference type="InterPro" id="IPR001466">
    <property type="entry name" value="Beta-lactam-related"/>
</dbReference>
<keyword evidence="4" id="KW-1185">Reference proteome</keyword>
<gene>
    <name evidence="3" type="ORF">RQX22_17045</name>
</gene>
<dbReference type="Pfam" id="PF00144">
    <property type="entry name" value="Beta-lactamase"/>
    <property type="match status" value="1"/>
</dbReference>
<dbReference type="GO" id="GO:0016787">
    <property type="term" value="F:hydrolase activity"/>
    <property type="evidence" value="ECO:0007669"/>
    <property type="project" value="UniProtKB-KW"/>
</dbReference>
<dbReference type="SUPFAM" id="SSF56601">
    <property type="entry name" value="beta-lactamase/transpeptidase-like"/>
    <property type="match status" value="1"/>
</dbReference>
<proteinExistence type="predicted"/>
<keyword evidence="3" id="KW-0378">Hydrolase</keyword>
<feature type="domain" description="Beta-lactamase-related" evidence="2">
    <location>
        <begin position="70"/>
        <end position="401"/>
    </location>
</feature>
<comment type="caution">
    <text evidence="3">The sequence shown here is derived from an EMBL/GenBank/DDBJ whole genome shotgun (WGS) entry which is preliminary data.</text>
</comment>
<organism evidence="3 4">
    <name type="scientific">Sphingosinicella rhizophila</name>
    <dbReference type="NCBI Taxonomy" id="3050082"/>
    <lineage>
        <taxon>Bacteria</taxon>
        <taxon>Pseudomonadati</taxon>
        <taxon>Pseudomonadota</taxon>
        <taxon>Alphaproteobacteria</taxon>
        <taxon>Sphingomonadales</taxon>
        <taxon>Sphingosinicellaceae</taxon>
        <taxon>Sphingosinicella</taxon>
    </lineage>
</organism>
<keyword evidence="1" id="KW-0732">Signal</keyword>
<protein>
    <submittedName>
        <fullName evidence="3">Serine hydrolase domain-containing protein</fullName>
        <ecNumber evidence="3">3.1.1.103</ecNumber>
    </submittedName>
</protein>
<name>A0ABU3QB96_9SPHN</name>
<dbReference type="Proteomes" id="UP001259572">
    <property type="component" value="Unassembled WGS sequence"/>
</dbReference>
<evidence type="ECO:0000313" key="3">
    <source>
        <dbReference type="EMBL" id="MDT9600671.1"/>
    </source>
</evidence>
<dbReference type="PANTHER" id="PTHR46825:SF9">
    <property type="entry name" value="BETA-LACTAMASE-RELATED DOMAIN-CONTAINING PROTEIN"/>
    <property type="match status" value="1"/>
</dbReference>
<evidence type="ECO:0000256" key="1">
    <source>
        <dbReference type="SAM" id="SignalP"/>
    </source>
</evidence>
<dbReference type="Gene3D" id="3.40.710.10">
    <property type="entry name" value="DD-peptidase/beta-lactamase superfamily"/>
    <property type="match status" value="1"/>
</dbReference>
<dbReference type="PANTHER" id="PTHR46825">
    <property type="entry name" value="D-ALANYL-D-ALANINE-CARBOXYPEPTIDASE/ENDOPEPTIDASE AMPH"/>
    <property type="match status" value="1"/>
</dbReference>
<sequence>MKQGRIGRNRNGREGRRSGAFISALALAAALSAVAVPIAAAPQSAAAAQARPAKVSAHAGPLSPAAIAAIDRIVDQLIEGGATPGMVVGISVNGAPAFVRGYGSADLEDNIPVTDRTVFRIGSLTKQFTAAALLLLVEDGKVSVDDPLARYFPDFPRGDEVTLRQLLTHTSGIHNYTAVKEYFPTLGRQDLTTEEMVDYITKLDTLYDFDPGTGYNYSNSGYYLLGAIIEKVSGQPFAAFLKARLLVPLGLHDTAVDDTSEIVPNRANGYSAVAGAPGKFTNATYIAMSAAGAAGAMRSTAHDLLAWEKALLGGKVLKPASLAMMLAPGKLSNGQSSSTAMKSSDGRAPFEYGFGILTDQDAAGRRMIGHGGAIQGFNAYIRTLPEENVAIAVLANGSGGAALSNGPKLIEALFDAGRN</sequence>
<accession>A0ABU3QB96</accession>
<feature type="signal peptide" evidence="1">
    <location>
        <begin position="1"/>
        <end position="35"/>
    </location>
</feature>
<evidence type="ECO:0000313" key="4">
    <source>
        <dbReference type="Proteomes" id="UP001259572"/>
    </source>
</evidence>
<dbReference type="EC" id="3.1.1.103" evidence="3"/>
<dbReference type="InterPro" id="IPR050491">
    <property type="entry name" value="AmpC-like"/>
</dbReference>
<dbReference type="InterPro" id="IPR012338">
    <property type="entry name" value="Beta-lactam/transpept-like"/>
</dbReference>
<evidence type="ECO:0000259" key="2">
    <source>
        <dbReference type="Pfam" id="PF00144"/>
    </source>
</evidence>
<dbReference type="EMBL" id="JAVUPU010000011">
    <property type="protein sequence ID" value="MDT9600671.1"/>
    <property type="molecule type" value="Genomic_DNA"/>
</dbReference>